<sequence length="61" mass="6972">MEDEFECESGEVKFEFIEFEGLCIEFIELTEISDELIELKELKEKVGIESVDGIVGTIVLK</sequence>
<protein>
    <submittedName>
        <fullName evidence="1">5059_t:CDS:1</fullName>
    </submittedName>
</protein>
<accession>A0A9N8ZPE5</accession>
<dbReference type="AlphaFoldDB" id="A0A9N8ZPE5"/>
<keyword evidence="2" id="KW-1185">Reference proteome</keyword>
<reference evidence="1" key="1">
    <citation type="submission" date="2021-06" db="EMBL/GenBank/DDBJ databases">
        <authorList>
            <person name="Kallberg Y."/>
            <person name="Tangrot J."/>
            <person name="Rosling A."/>
        </authorList>
    </citation>
    <scope>NUCLEOTIDE SEQUENCE</scope>
    <source>
        <strain evidence="1">AZ414A</strain>
    </source>
</reference>
<evidence type="ECO:0000313" key="2">
    <source>
        <dbReference type="Proteomes" id="UP000789706"/>
    </source>
</evidence>
<organism evidence="1 2">
    <name type="scientific">Diversispora eburnea</name>
    <dbReference type="NCBI Taxonomy" id="1213867"/>
    <lineage>
        <taxon>Eukaryota</taxon>
        <taxon>Fungi</taxon>
        <taxon>Fungi incertae sedis</taxon>
        <taxon>Mucoromycota</taxon>
        <taxon>Glomeromycotina</taxon>
        <taxon>Glomeromycetes</taxon>
        <taxon>Diversisporales</taxon>
        <taxon>Diversisporaceae</taxon>
        <taxon>Diversispora</taxon>
    </lineage>
</organism>
<name>A0A9N8ZPE5_9GLOM</name>
<proteinExistence type="predicted"/>
<comment type="caution">
    <text evidence="1">The sequence shown here is derived from an EMBL/GenBank/DDBJ whole genome shotgun (WGS) entry which is preliminary data.</text>
</comment>
<dbReference type="EMBL" id="CAJVPK010000388">
    <property type="protein sequence ID" value="CAG8503211.1"/>
    <property type="molecule type" value="Genomic_DNA"/>
</dbReference>
<gene>
    <name evidence="1" type="ORF">DEBURN_LOCUS4786</name>
</gene>
<evidence type="ECO:0000313" key="1">
    <source>
        <dbReference type="EMBL" id="CAG8503211.1"/>
    </source>
</evidence>
<dbReference type="Proteomes" id="UP000789706">
    <property type="component" value="Unassembled WGS sequence"/>
</dbReference>